<organism evidence="1 3">
    <name type="scientific">Medicago truncatula</name>
    <name type="common">Barrel medic</name>
    <name type="synonym">Medicago tribuloides</name>
    <dbReference type="NCBI Taxonomy" id="3880"/>
    <lineage>
        <taxon>Eukaryota</taxon>
        <taxon>Viridiplantae</taxon>
        <taxon>Streptophyta</taxon>
        <taxon>Embryophyta</taxon>
        <taxon>Tracheophyta</taxon>
        <taxon>Spermatophyta</taxon>
        <taxon>Magnoliopsida</taxon>
        <taxon>eudicotyledons</taxon>
        <taxon>Gunneridae</taxon>
        <taxon>Pentapetalae</taxon>
        <taxon>rosids</taxon>
        <taxon>fabids</taxon>
        <taxon>Fabales</taxon>
        <taxon>Fabaceae</taxon>
        <taxon>Papilionoideae</taxon>
        <taxon>50 kb inversion clade</taxon>
        <taxon>NPAAA clade</taxon>
        <taxon>Hologalegina</taxon>
        <taxon>IRL clade</taxon>
        <taxon>Trifolieae</taxon>
        <taxon>Medicago</taxon>
    </lineage>
</organism>
<proteinExistence type="predicted"/>
<dbReference type="EMBL" id="CM001219">
    <property type="protein sequence ID" value="KEH35071.1"/>
    <property type="molecule type" value="Genomic_DNA"/>
</dbReference>
<reference evidence="1 3" key="1">
    <citation type="journal article" date="2011" name="Nature">
        <title>The Medicago genome provides insight into the evolution of rhizobial symbioses.</title>
        <authorList>
            <person name="Young N.D."/>
            <person name="Debelle F."/>
            <person name="Oldroyd G.E."/>
            <person name="Geurts R."/>
            <person name="Cannon S.B."/>
            <person name="Udvardi M.K."/>
            <person name="Benedito V.A."/>
            <person name="Mayer K.F."/>
            <person name="Gouzy J."/>
            <person name="Schoof H."/>
            <person name="Van de Peer Y."/>
            <person name="Proost S."/>
            <person name="Cook D.R."/>
            <person name="Meyers B.C."/>
            <person name="Spannagl M."/>
            <person name="Cheung F."/>
            <person name="De Mita S."/>
            <person name="Krishnakumar V."/>
            <person name="Gundlach H."/>
            <person name="Zhou S."/>
            <person name="Mudge J."/>
            <person name="Bharti A.K."/>
            <person name="Murray J.D."/>
            <person name="Naoumkina M.A."/>
            <person name="Rosen B."/>
            <person name="Silverstein K.A."/>
            <person name="Tang H."/>
            <person name="Rombauts S."/>
            <person name="Zhao P.X."/>
            <person name="Zhou P."/>
            <person name="Barbe V."/>
            <person name="Bardou P."/>
            <person name="Bechner M."/>
            <person name="Bellec A."/>
            <person name="Berger A."/>
            <person name="Berges H."/>
            <person name="Bidwell S."/>
            <person name="Bisseling T."/>
            <person name="Choisne N."/>
            <person name="Couloux A."/>
            <person name="Denny R."/>
            <person name="Deshpande S."/>
            <person name="Dai X."/>
            <person name="Doyle J.J."/>
            <person name="Dudez A.M."/>
            <person name="Farmer A.D."/>
            <person name="Fouteau S."/>
            <person name="Franken C."/>
            <person name="Gibelin C."/>
            <person name="Gish J."/>
            <person name="Goldstein S."/>
            <person name="Gonzalez A.J."/>
            <person name="Green P.J."/>
            <person name="Hallab A."/>
            <person name="Hartog M."/>
            <person name="Hua A."/>
            <person name="Humphray S.J."/>
            <person name="Jeong D.H."/>
            <person name="Jing Y."/>
            <person name="Jocker A."/>
            <person name="Kenton S.M."/>
            <person name="Kim D.J."/>
            <person name="Klee K."/>
            <person name="Lai H."/>
            <person name="Lang C."/>
            <person name="Lin S."/>
            <person name="Macmil S.L."/>
            <person name="Magdelenat G."/>
            <person name="Matthews L."/>
            <person name="McCorrison J."/>
            <person name="Monaghan E.L."/>
            <person name="Mun J.H."/>
            <person name="Najar F.Z."/>
            <person name="Nicholson C."/>
            <person name="Noirot C."/>
            <person name="O'Bleness M."/>
            <person name="Paule C.R."/>
            <person name="Poulain J."/>
            <person name="Prion F."/>
            <person name="Qin B."/>
            <person name="Qu C."/>
            <person name="Retzel E.F."/>
            <person name="Riddle C."/>
            <person name="Sallet E."/>
            <person name="Samain S."/>
            <person name="Samson N."/>
            <person name="Sanders I."/>
            <person name="Saurat O."/>
            <person name="Scarpelli C."/>
            <person name="Schiex T."/>
            <person name="Segurens B."/>
            <person name="Severin A.J."/>
            <person name="Sherrier D.J."/>
            <person name="Shi R."/>
            <person name="Sims S."/>
            <person name="Singer S.R."/>
            <person name="Sinharoy S."/>
            <person name="Sterck L."/>
            <person name="Viollet A."/>
            <person name="Wang B.B."/>
            <person name="Wang K."/>
            <person name="Wang M."/>
            <person name="Wang X."/>
            <person name="Warfsmann J."/>
            <person name="Weissenbach J."/>
            <person name="White D.D."/>
            <person name="White J.D."/>
            <person name="Wiley G.B."/>
            <person name="Wincker P."/>
            <person name="Xing Y."/>
            <person name="Yang L."/>
            <person name="Yao Z."/>
            <person name="Ying F."/>
            <person name="Zhai J."/>
            <person name="Zhou L."/>
            <person name="Zuber A."/>
            <person name="Denarie J."/>
            <person name="Dixon R.A."/>
            <person name="May G.D."/>
            <person name="Schwartz D.C."/>
            <person name="Rogers J."/>
            <person name="Quetier F."/>
            <person name="Town C.D."/>
            <person name="Roe B.A."/>
        </authorList>
    </citation>
    <scope>NUCLEOTIDE SEQUENCE [LARGE SCALE GENOMIC DNA]</scope>
    <source>
        <strain evidence="1">A17</strain>
        <strain evidence="2 3">cv. Jemalong A17</strain>
    </source>
</reference>
<protein>
    <submittedName>
        <fullName evidence="1 2">Uncharacterized protein</fullName>
    </submittedName>
</protein>
<accession>A0A072V031</accession>
<gene>
    <name evidence="1" type="ordered locus">MTR_3g078400</name>
</gene>
<dbReference type="HOGENOM" id="CLU_2577452_0_0_1"/>
<evidence type="ECO:0000313" key="2">
    <source>
        <dbReference type="EnsemblPlants" id="KEH35071"/>
    </source>
</evidence>
<name>A0A072V031_MEDTR</name>
<evidence type="ECO:0000313" key="1">
    <source>
        <dbReference type="EMBL" id="KEH35071.1"/>
    </source>
</evidence>
<keyword evidence="3" id="KW-1185">Reference proteome</keyword>
<sequence>MVMRYHSQEHMVKRLRVSIFVHQDQSTNKENLVCADSMIYLSIFFITGPTDNGNMGSCKWNKMQPTFLGVFLIEQQYPTVV</sequence>
<reference evidence="1 3" key="2">
    <citation type="journal article" date="2014" name="BMC Genomics">
        <title>An improved genome release (version Mt4.0) for the model legume Medicago truncatula.</title>
        <authorList>
            <person name="Tang H."/>
            <person name="Krishnakumar V."/>
            <person name="Bidwell S."/>
            <person name="Rosen B."/>
            <person name="Chan A."/>
            <person name="Zhou S."/>
            <person name="Gentzbittel L."/>
            <person name="Childs K.L."/>
            <person name="Yandell M."/>
            <person name="Gundlach H."/>
            <person name="Mayer K.F."/>
            <person name="Schwartz D.C."/>
            <person name="Town C.D."/>
        </authorList>
    </citation>
    <scope>GENOME REANNOTATION</scope>
    <source>
        <strain evidence="1">A17</strain>
        <strain evidence="2 3">cv. Jemalong A17</strain>
    </source>
</reference>
<dbReference type="Proteomes" id="UP000002051">
    <property type="component" value="Chromosome 3"/>
</dbReference>
<reference evidence="2" key="3">
    <citation type="submission" date="2015-04" db="UniProtKB">
        <authorList>
            <consortium name="EnsemblPlants"/>
        </authorList>
    </citation>
    <scope>IDENTIFICATION</scope>
    <source>
        <strain evidence="2">cv. Jemalong A17</strain>
    </source>
</reference>
<evidence type="ECO:0000313" key="3">
    <source>
        <dbReference type="Proteomes" id="UP000002051"/>
    </source>
</evidence>
<dbReference type="EnsemblPlants" id="KEH35071">
    <property type="protein sequence ID" value="KEH35071"/>
    <property type="gene ID" value="MTR_3g078400"/>
</dbReference>
<dbReference type="AlphaFoldDB" id="A0A072V031"/>